<sequence length="351" mass="38793">MGDTINTTQSLFSIAEGDGPFPRVFGLSGEAKDRAVKHAWDLYNSGVPLFSLAQLKDVDDQIASHPESVTITGINGVQYVYGTITPANKDDDKPSHVYAIFNSIQRLTNSGEPYVSPQMLYCPISILATPFRDKAGVEVEDIRAVFTKHWQAWESSETCRLLEATLASATLPKSITKIVCFALGPLARLDWGPHRTHTQHAAALTLVRILKNRTGHDVQCYSQEPLYTDACRQILNDNGITVLDGVKGFIELDSSSLVFAVRAGVPVKQITADVARPAVMIWATVTSPEEESTVWKEEPYGTEGATTWVSPYVSDPDSPRVRNMIETEYTHHPFPKDSKHFGDLGIYVRNQ</sequence>
<name>A0ABR1GTU5_9HYPO</name>
<reference evidence="2 3" key="1">
    <citation type="journal article" date="2025" name="Microbiol. Resour. Announc.">
        <title>Draft genome sequences for Neonectria magnoliae and Neonectria punicea, canker pathogens of Liriodendron tulipifera and Acer saccharum in West Virginia.</title>
        <authorList>
            <person name="Petronek H.M."/>
            <person name="Kasson M.T."/>
            <person name="Metheny A.M."/>
            <person name="Stauder C.M."/>
            <person name="Lovett B."/>
            <person name="Lynch S.C."/>
            <person name="Garnas J.R."/>
            <person name="Kasson L.R."/>
            <person name="Stajich J.E."/>
        </authorList>
    </citation>
    <scope>NUCLEOTIDE SEQUENCE [LARGE SCALE GENOMIC DNA]</scope>
    <source>
        <strain evidence="2 3">NRRL 64653</strain>
    </source>
</reference>
<protein>
    <recommendedName>
        <fullName evidence="1">SRR1-like domain-containing protein</fullName>
    </recommendedName>
</protein>
<evidence type="ECO:0000313" key="3">
    <source>
        <dbReference type="Proteomes" id="UP001498476"/>
    </source>
</evidence>
<dbReference type="Proteomes" id="UP001498476">
    <property type="component" value="Unassembled WGS sequence"/>
</dbReference>
<accession>A0ABR1GTU5</accession>
<evidence type="ECO:0000259" key="1">
    <source>
        <dbReference type="Pfam" id="PF07985"/>
    </source>
</evidence>
<dbReference type="InterPro" id="IPR012942">
    <property type="entry name" value="SRR1-like"/>
</dbReference>
<dbReference type="Pfam" id="PF07985">
    <property type="entry name" value="SRR1"/>
    <property type="match status" value="1"/>
</dbReference>
<feature type="domain" description="SRR1-like" evidence="1">
    <location>
        <begin position="168"/>
        <end position="293"/>
    </location>
</feature>
<evidence type="ECO:0000313" key="2">
    <source>
        <dbReference type="EMBL" id="KAK7408890.1"/>
    </source>
</evidence>
<keyword evidence="3" id="KW-1185">Reference proteome</keyword>
<gene>
    <name evidence="2" type="ORF">QQX98_008951</name>
</gene>
<proteinExistence type="predicted"/>
<organism evidence="2 3">
    <name type="scientific">Neonectria punicea</name>
    <dbReference type="NCBI Taxonomy" id="979145"/>
    <lineage>
        <taxon>Eukaryota</taxon>
        <taxon>Fungi</taxon>
        <taxon>Dikarya</taxon>
        <taxon>Ascomycota</taxon>
        <taxon>Pezizomycotina</taxon>
        <taxon>Sordariomycetes</taxon>
        <taxon>Hypocreomycetidae</taxon>
        <taxon>Hypocreales</taxon>
        <taxon>Nectriaceae</taxon>
        <taxon>Neonectria</taxon>
    </lineage>
</organism>
<dbReference type="PANTHER" id="PTHR42080">
    <property type="entry name" value="SRR1 DOMAIN-CONTAINING PROTEIN"/>
    <property type="match status" value="1"/>
</dbReference>
<dbReference type="PANTHER" id="PTHR42080:SF3">
    <property type="entry name" value="SRR1-LIKE DOMAIN-CONTAINING PROTEIN"/>
    <property type="match status" value="1"/>
</dbReference>
<comment type="caution">
    <text evidence="2">The sequence shown here is derived from an EMBL/GenBank/DDBJ whole genome shotgun (WGS) entry which is preliminary data.</text>
</comment>
<dbReference type="EMBL" id="JAZAVJ010000170">
    <property type="protein sequence ID" value="KAK7408890.1"/>
    <property type="molecule type" value="Genomic_DNA"/>
</dbReference>